<feature type="domain" description="Plant heme peroxidase family profile" evidence="10">
    <location>
        <begin position="93"/>
        <end position="289"/>
    </location>
</feature>
<evidence type="ECO:0000256" key="5">
    <source>
        <dbReference type="ARBA" id="ARBA00022723"/>
    </source>
</evidence>
<dbReference type="PROSITE" id="PS50873">
    <property type="entry name" value="PEROXIDASE_4"/>
    <property type="match status" value="1"/>
</dbReference>
<dbReference type="InterPro" id="IPR002207">
    <property type="entry name" value="Peroxidase_I"/>
</dbReference>
<dbReference type="PRINTS" id="PR00459">
    <property type="entry name" value="ASPEROXIDASE"/>
</dbReference>
<dbReference type="Pfam" id="PF00141">
    <property type="entry name" value="peroxidase"/>
    <property type="match status" value="1"/>
</dbReference>
<evidence type="ECO:0000313" key="12">
    <source>
        <dbReference type="Proteomes" id="UP001329825"/>
    </source>
</evidence>
<evidence type="ECO:0000256" key="1">
    <source>
        <dbReference type="ARBA" id="ARBA00003917"/>
    </source>
</evidence>
<comment type="function">
    <text evidence="1">Destroys radicals which are normally produced within the cells and which are toxic to biological systems.</text>
</comment>
<evidence type="ECO:0000256" key="6">
    <source>
        <dbReference type="ARBA" id="ARBA00023002"/>
    </source>
</evidence>
<dbReference type="InterPro" id="IPR019794">
    <property type="entry name" value="Peroxidases_AS"/>
</dbReference>
<proteinExistence type="inferred from homology"/>
<dbReference type="InterPro" id="IPR019793">
    <property type="entry name" value="Peroxidases_heam-ligand_BS"/>
</dbReference>
<dbReference type="PANTHER" id="PTHR31356">
    <property type="entry name" value="THYLAKOID LUMENAL 29 KDA PROTEIN, CHLOROPLASTIC-RELATED"/>
    <property type="match status" value="1"/>
</dbReference>
<dbReference type="InterPro" id="IPR002016">
    <property type="entry name" value="Haem_peroxidase"/>
</dbReference>
<dbReference type="RefSeq" id="XP_062793074.1">
    <property type="nucleotide sequence ID" value="XM_062937023.1"/>
</dbReference>
<protein>
    <recommendedName>
        <fullName evidence="8">Peroxidase</fullName>
        <ecNumber evidence="8">1.11.1.-</ecNumber>
    </recommendedName>
</protein>
<evidence type="ECO:0000256" key="2">
    <source>
        <dbReference type="ARBA" id="ARBA00005997"/>
    </source>
</evidence>
<accession>A0ABZ1D2S8</accession>
<feature type="region of interest" description="Disordered" evidence="9">
    <location>
        <begin position="288"/>
        <end position="315"/>
    </location>
</feature>
<keyword evidence="6 8" id="KW-0560">Oxidoreductase</keyword>
<dbReference type="Gene3D" id="1.10.520.10">
    <property type="match status" value="1"/>
</dbReference>
<dbReference type="InterPro" id="IPR010255">
    <property type="entry name" value="Haem_peroxidase_sf"/>
</dbReference>
<dbReference type="PROSITE" id="PS00435">
    <property type="entry name" value="PEROXIDASE_1"/>
    <property type="match status" value="1"/>
</dbReference>
<dbReference type="SUPFAM" id="SSF48113">
    <property type="entry name" value="Heme-dependent peroxidases"/>
    <property type="match status" value="1"/>
</dbReference>
<evidence type="ECO:0000256" key="7">
    <source>
        <dbReference type="ARBA" id="ARBA00023004"/>
    </source>
</evidence>
<dbReference type="PRINTS" id="PR00458">
    <property type="entry name" value="PEROXIDASE"/>
</dbReference>
<evidence type="ECO:0000313" key="11">
    <source>
        <dbReference type="EMBL" id="WRT68334.1"/>
    </source>
</evidence>
<keyword evidence="7" id="KW-0408">Iron</keyword>
<evidence type="ECO:0000256" key="3">
    <source>
        <dbReference type="ARBA" id="ARBA00022559"/>
    </source>
</evidence>
<keyword evidence="5" id="KW-0479">Metal-binding</keyword>
<evidence type="ECO:0000256" key="8">
    <source>
        <dbReference type="RuleBase" id="RU363051"/>
    </source>
</evidence>
<keyword evidence="4" id="KW-0349">Heme</keyword>
<dbReference type="Gene3D" id="1.10.420.10">
    <property type="entry name" value="Peroxidase, domain 2"/>
    <property type="match status" value="1"/>
</dbReference>
<dbReference type="EC" id="1.11.1.-" evidence="8"/>
<gene>
    <name evidence="11" type="ORF">IL334_005310</name>
</gene>
<name>A0ABZ1D2S8_9TREE</name>
<dbReference type="PANTHER" id="PTHR31356:SF36">
    <property type="entry name" value="L-ASCORBATE PEROXIDASE 3"/>
    <property type="match status" value="1"/>
</dbReference>
<keyword evidence="3 8" id="KW-0575">Peroxidase</keyword>
<dbReference type="InterPro" id="IPR044831">
    <property type="entry name" value="Ccp1-like"/>
</dbReference>
<dbReference type="Proteomes" id="UP001329825">
    <property type="component" value="Chromosome 7"/>
</dbReference>
<sequence length="315" mass="34407">MSAVKEGNFDGIREQVRGIMKQPGYDDGSAGPVFVRLAWHASGNFSLVEHTGGSNGAGMRFPPESVDPANAGLHHAISFLLPIQAANPWLTHSDLWTLAGITAIEAMGGPKIPWEPGRTDYSTAEAAADHRGDISSRLPDGALGADHIREVFGRMGFSDREIVALSGAHALGRCHEDRSGYEGQWVVNPIRFSNQYFKLLLRDIWKPREWDGPFQYEATVAGTKLMMLPTDMALVQDSEFKVWVEKYAADQDLFFKDFAMAFGKLIELGVERDDTGFAQLVKKSAREGKPLDQTAKPGNGGGCPFAGGKKRDAKL</sequence>
<reference evidence="11 12" key="1">
    <citation type="submission" date="2024-01" db="EMBL/GenBank/DDBJ databases">
        <title>Comparative genomics of Cryptococcus and Kwoniella reveals pathogenesis evolution and contrasting modes of karyotype evolution via chromosome fusion or intercentromeric recombination.</title>
        <authorList>
            <person name="Coelho M.A."/>
            <person name="David-Palma M."/>
            <person name="Shea T."/>
            <person name="Bowers K."/>
            <person name="McGinley-Smith S."/>
            <person name="Mohammad A.W."/>
            <person name="Gnirke A."/>
            <person name="Yurkov A.M."/>
            <person name="Nowrousian M."/>
            <person name="Sun S."/>
            <person name="Cuomo C.A."/>
            <person name="Heitman J."/>
        </authorList>
    </citation>
    <scope>NUCLEOTIDE SEQUENCE [LARGE SCALE GENOMIC DNA]</scope>
    <source>
        <strain evidence="11">CBS 11374</strain>
    </source>
</reference>
<evidence type="ECO:0000259" key="10">
    <source>
        <dbReference type="PROSITE" id="PS50873"/>
    </source>
</evidence>
<dbReference type="GeneID" id="87957441"/>
<comment type="similarity">
    <text evidence="2">Belongs to the peroxidase family. Cytochrome c peroxidase subfamily.</text>
</comment>
<evidence type="ECO:0000256" key="9">
    <source>
        <dbReference type="SAM" id="MobiDB-lite"/>
    </source>
</evidence>
<dbReference type="EMBL" id="CP141887">
    <property type="protein sequence ID" value="WRT68334.1"/>
    <property type="molecule type" value="Genomic_DNA"/>
</dbReference>
<evidence type="ECO:0000256" key="4">
    <source>
        <dbReference type="ARBA" id="ARBA00022617"/>
    </source>
</evidence>
<organism evidence="11 12">
    <name type="scientific">Kwoniella shivajii</name>
    <dbReference type="NCBI Taxonomy" id="564305"/>
    <lineage>
        <taxon>Eukaryota</taxon>
        <taxon>Fungi</taxon>
        <taxon>Dikarya</taxon>
        <taxon>Basidiomycota</taxon>
        <taxon>Agaricomycotina</taxon>
        <taxon>Tremellomycetes</taxon>
        <taxon>Tremellales</taxon>
        <taxon>Cryptococcaceae</taxon>
        <taxon>Kwoniella</taxon>
    </lineage>
</organism>
<dbReference type="PROSITE" id="PS00436">
    <property type="entry name" value="PEROXIDASE_2"/>
    <property type="match status" value="1"/>
</dbReference>
<keyword evidence="12" id="KW-1185">Reference proteome</keyword>